<dbReference type="InterPro" id="IPR043168">
    <property type="entry name" value="DegV_C"/>
</dbReference>
<dbReference type="PANTHER" id="PTHR33434:SF2">
    <property type="entry name" value="FATTY ACID-BINDING PROTEIN TM_1468"/>
    <property type="match status" value="1"/>
</dbReference>
<keyword evidence="3" id="KW-1185">Reference proteome</keyword>
<dbReference type="Gene3D" id="3.30.1180.10">
    <property type="match status" value="1"/>
</dbReference>
<keyword evidence="1" id="KW-0446">Lipid-binding</keyword>
<name>A0ABS4KP07_9FIRM</name>
<dbReference type="SUPFAM" id="SSF82549">
    <property type="entry name" value="DAK1/DegV-like"/>
    <property type="match status" value="1"/>
</dbReference>
<evidence type="ECO:0000256" key="1">
    <source>
        <dbReference type="ARBA" id="ARBA00023121"/>
    </source>
</evidence>
<dbReference type="EMBL" id="JAGGLI010000026">
    <property type="protein sequence ID" value="MBP2028354.1"/>
    <property type="molecule type" value="Genomic_DNA"/>
</dbReference>
<gene>
    <name evidence="2" type="ORF">J2Z35_002155</name>
</gene>
<protein>
    <submittedName>
        <fullName evidence="2">DegV family protein with EDD domain</fullName>
    </submittedName>
</protein>
<sequence>MIKLVADSTCDLSHEIIKLYDIAVAPLNITIDDVTYKDRVDIDADTFFSKIAEYKKPPTTAMPSPAEFLELYEKAYESGQKDILCICMSSKTSGSYQSAEIAKGYFAEAHKETDWRIHVVDSTSMSHGSGWLLIKSAKMREQGASFEELVEFNESKKRSVKHFLSVDDLDNLVRSGRLRYGSALIGKLLKVKPIMTMKNGEGAIVGKERGRKRILQHYITEFNKRVDLEYTDFVIVGYTSDKLYAENLVNLIKSETSFKGDIYLMQMGVAVGNHVGLGGLSFYFMEKPHLKDGLLANTLKR</sequence>
<proteinExistence type="predicted"/>
<dbReference type="PANTHER" id="PTHR33434">
    <property type="entry name" value="DEGV DOMAIN-CONTAINING PROTEIN DR_1986-RELATED"/>
    <property type="match status" value="1"/>
</dbReference>
<comment type="caution">
    <text evidence="2">The sequence shown here is derived from an EMBL/GenBank/DDBJ whole genome shotgun (WGS) entry which is preliminary data.</text>
</comment>
<evidence type="ECO:0000313" key="2">
    <source>
        <dbReference type="EMBL" id="MBP2028354.1"/>
    </source>
</evidence>
<dbReference type="PROSITE" id="PS51482">
    <property type="entry name" value="DEGV"/>
    <property type="match status" value="1"/>
</dbReference>
<dbReference type="InterPro" id="IPR003797">
    <property type="entry name" value="DegV"/>
</dbReference>
<organism evidence="2 3">
    <name type="scientific">Acetoanaerobium pronyense</name>
    <dbReference type="NCBI Taxonomy" id="1482736"/>
    <lineage>
        <taxon>Bacteria</taxon>
        <taxon>Bacillati</taxon>
        <taxon>Bacillota</taxon>
        <taxon>Clostridia</taxon>
        <taxon>Peptostreptococcales</taxon>
        <taxon>Filifactoraceae</taxon>
        <taxon>Acetoanaerobium</taxon>
    </lineage>
</organism>
<dbReference type="InterPro" id="IPR050270">
    <property type="entry name" value="DegV_domain_contain"/>
</dbReference>
<reference evidence="2 3" key="1">
    <citation type="submission" date="2021-03" db="EMBL/GenBank/DDBJ databases">
        <title>Genomic Encyclopedia of Type Strains, Phase IV (KMG-IV): sequencing the most valuable type-strain genomes for metagenomic binning, comparative biology and taxonomic classification.</title>
        <authorList>
            <person name="Goeker M."/>
        </authorList>
    </citation>
    <scope>NUCLEOTIDE SEQUENCE [LARGE SCALE GENOMIC DNA]</scope>
    <source>
        <strain evidence="2 3">DSM 27512</strain>
    </source>
</reference>
<dbReference type="Pfam" id="PF02645">
    <property type="entry name" value="DegV"/>
    <property type="match status" value="1"/>
</dbReference>
<accession>A0ABS4KP07</accession>
<evidence type="ECO:0000313" key="3">
    <source>
        <dbReference type="Proteomes" id="UP001314903"/>
    </source>
</evidence>
<dbReference type="Proteomes" id="UP001314903">
    <property type="component" value="Unassembled WGS sequence"/>
</dbReference>
<dbReference type="RefSeq" id="WP_209661406.1">
    <property type="nucleotide sequence ID" value="NZ_JAGGLI010000026.1"/>
</dbReference>
<dbReference type="Gene3D" id="3.40.50.10170">
    <property type="match status" value="1"/>
</dbReference>
<dbReference type="NCBIfam" id="TIGR00762">
    <property type="entry name" value="DegV"/>
    <property type="match status" value="1"/>
</dbReference>